<dbReference type="EMBL" id="NMUH01002128">
    <property type="protein sequence ID" value="MQL98021.1"/>
    <property type="molecule type" value="Genomic_DNA"/>
</dbReference>
<sequence>MFLTRGNRQGTWYRNGCLIRLAHLSPHPAAQAQLNPIPASLERRGRQDRSSRRCTWATLSPSGRPAVVGLTCCRPWTSWARATAAAAVAEDTSSLRLLLRHRPLSPYLAVILLTIDLPCRPAPAWCLTRAAVLRHCPSLLRPFTLDLAVPCTVQGAIFLRRY</sequence>
<comment type="caution">
    <text evidence="1">The sequence shown here is derived from an EMBL/GenBank/DDBJ whole genome shotgun (WGS) entry which is preliminary data.</text>
</comment>
<dbReference type="Proteomes" id="UP000652761">
    <property type="component" value="Unassembled WGS sequence"/>
</dbReference>
<organism evidence="1 2">
    <name type="scientific">Colocasia esculenta</name>
    <name type="common">Wild taro</name>
    <name type="synonym">Arum esculentum</name>
    <dbReference type="NCBI Taxonomy" id="4460"/>
    <lineage>
        <taxon>Eukaryota</taxon>
        <taxon>Viridiplantae</taxon>
        <taxon>Streptophyta</taxon>
        <taxon>Embryophyta</taxon>
        <taxon>Tracheophyta</taxon>
        <taxon>Spermatophyta</taxon>
        <taxon>Magnoliopsida</taxon>
        <taxon>Liliopsida</taxon>
        <taxon>Araceae</taxon>
        <taxon>Aroideae</taxon>
        <taxon>Colocasieae</taxon>
        <taxon>Colocasia</taxon>
    </lineage>
</organism>
<name>A0A843VM40_COLES</name>
<accession>A0A843VM40</accession>
<evidence type="ECO:0000313" key="2">
    <source>
        <dbReference type="Proteomes" id="UP000652761"/>
    </source>
</evidence>
<evidence type="ECO:0000313" key="1">
    <source>
        <dbReference type="EMBL" id="MQL98021.1"/>
    </source>
</evidence>
<keyword evidence="2" id="KW-1185">Reference proteome</keyword>
<reference evidence="1" key="1">
    <citation type="submission" date="2017-07" db="EMBL/GenBank/DDBJ databases">
        <title>Taro Niue Genome Assembly and Annotation.</title>
        <authorList>
            <person name="Atibalentja N."/>
            <person name="Keating K."/>
            <person name="Fields C.J."/>
        </authorList>
    </citation>
    <scope>NUCLEOTIDE SEQUENCE</scope>
    <source>
        <strain evidence="1">Niue_2</strain>
        <tissue evidence="1">Leaf</tissue>
    </source>
</reference>
<gene>
    <name evidence="1" type="ORF">Taro_030725</name>
</gene>
<dbReference type="AlphaFoldDB" id="A0A843VM40"/>
<proteinExistence type="predicted"/>
<protein>
    <submittedName>
        <fullName evidence="1">Uncharacterized protein</fullName>
    </submittedName>
</protein>